<reference evidence="1 2" key="1">
    <citation type="journal article" date="2019" name="Sci. Rep.">
        <title>Orb-weaving spider Araneus ventricosus genome elucidates the spidroin gene catalogue.</title>
        <authorList>
            <person name="Kono N."/>
            <person name="Nakamura H."/>
            <person name="Ohtoshi R."/>
            <person name="Moran D.A.P."/>
            <person name="Shinohara A."/>
            <person name="Yoshida Y."/>
            <person name="Fujiwara M."/>
            <person name="Mori M."/>
            <person name="Tomita M."/>
            <person name="Arakawa K."/>
        </authorList>
    </citation>
    <scope>NUCLEOTIDE SEQUENCE [LARGE SCALE GENOMIC DNA]</scope>
</reference>
<organism evidence="1 2">
    <name type="scientific">Araneus ventricosus</name>
    <name type="common">Orbweaver spider</name>
    <name type="synonym">Epeira ventricosa</name>
    <dbReference type="NCBI Taxonomy" id="182803"/>
    <lineage>
        <taxon>Eukaryota</taxon>
        <taxon>Metazoa</taxon>
        <taxon>Ecdysozoa</taxon>
        <taxon>Arthropoda</taxon>
        <taxon>Chelicerata</taxon>
        <taxon>Arachnida</taxon>
        <taxon>Araneae</taxon>
        <taxon>Araneomorphae</taxon>
        <taxon>Entelegynae</taxon>
        <taxon>Araneoidea</taxon>
        <taxon>Araneidae</taxon>
        <taxon>Araneus</taxon>
    </lineage>
</organism>
<dbReference type="EMBL" id="BGPR01272333">
    <property type="protein sequence ID" value="GBN01797.1"/>
    <property type="molecule type" value="Genomic_DNA"/>
</dbReference>
<proteinExistence type="predicted"/>
<gene>
    <name evidence="1" type="ORF">AVEN_120538_1</name>
</gene>
<dbReference type="AlphaFoldDB" id="A0A4Y2KJP6"/>
<comment type="caution">
    <text evidence="1">The sequence shown here is derived from an EMBL/GenBank/DDBJ whole genome shotgun (WGS) entry which is preliminary data.</text>
</comment>
<evidence type="ECO:0000313" key="2">
    <source>
        <dbReference type="Proteomes" id="UP000499080"/>
    </source>
</evidence>
<dbReference type="Proteomes" id="UP000499080">
    <property type="component" value="Unassembled WGS sequence"/>
</dbReference>
<sequence length="30" mass="3715">QRWGWEDGIPWVFRFMLSESKYGDKKKRLA</sequence>
<feature type="non-terminal residue" evidence="1">
    <location>
        <position position="1"/>
    </location>
</feature>
<protein>
    <submittedName>
        <fullName evidence="1">Uncharacterized protein</fullName>
    </submittedName>
</protein>
<evidence type="ECO:0000313" key="1">
    <source>
        <dbReference type="EMBL" id="GBN01797.1"/>
    </source>
</evidence>
<accession>A0A4Y2KJP6</accession>
<keyword evidence="2" id="KW-1185">Reference proteome</keyword>
<name>A0A4Y2KJP6_ARAVE</name>